<dbReference type="Gene3D" id="1.10.10.10">
    <property type="entry name" value="Winged helix-like DNA-binding domain superfamily/Winged helix DNA-binding domain"/>
    <property type="match status" value="1"/>
</dbReference>
<evidence type="ECO:0000259" key="4">
    <source>
        <dbReference type="PROSITE" id="PS51077"/>
    </source>
</evidence>
<keyword evidence="2" id="KW-0238">DNA-binding</keyword>
<evidence type="ECO:0000313" key="6">
    <source>
        <dbReference type="EMBL" id="MFC4099672.1"/>
    </source>
</evidence>
<dbReference type="SMART" id="SM00346">
    <property type="entry name" value="HTH_ICLR"/>
    <property type="match status" value="1"/>
</dbReference>
<evidence type="ECO:0000256" key="3">
    <source>
        <dbReference type="ARBA" id="ARBA00023163"/>
    </source>
</evidence>
<organism evidence="6 7">
    <name type="scientific">Paenibacillus xanthanilyticus</name>
    <dbReference type="NCBI Taxonomy" id="1783531"/>
    <lineage>
        <taxon>Bacteria</taxon>
        <taxon>Bacillati</taxon>
        <taxon>Bacillota</taxon>
        <taxon>Bacilli</taxon>
        <taxon>Bacillales</taxon>
        <taxon>Paenibacillaceae</taxon>
        <taxon>Paenibacillus</taxon>
    </lineage>
</organism>
<reference evidence="7" key="1">
    <citation type="journal article" date="2019" name="Int. J. Syst. Evol. Microbiol.">
        <title>The Global Catalogue of Microorganisms (GCM) 10K type strain sequencing project: providing services to taxonomists for standard genome sequencing and annotation.</title>
        <authorList>
            <consortium name="The Broad Institute Genomics Platform"/>
            <consortium name="The Broad Institute Genome Sequencing Center for Infectious Disease"/>
            <person name="Wu L."/>
            <person name="Ma J."/>
        </authorList>
    </citation>
    <scope>NUCLEOTIDE SEQUENCE [LARGE SCALE GENOMIC DNA]</scope>
    <source>
        <strain evidence="7">IBRC-M 10987</strain>
    </source>
</reference>
<comment type="caution">
    <text evidence="6">The sequence shown here is derived from an EMBL/GenBank/DDBJ whole genome shotgun (WGS) entry which is preliminary data.</text>
</comment>
<evidence type="ECO:0000256" key="2">
    <source>
        <dbReference type="ARBA" id="ARBA00023125"/>
    </source>
</evidence>
<dbReference type="InterPro" id="IPR014757">
    <property type="entry name" value="Tscrpt_reg_IclR_C"/>
</dbReference>
<sequence>MTNEKPKYWVPALEKAHHVLAAIAAEPGALKLIDLSRKLEINKSSMFTMLATMETLGWVKREEGDTYAVGPALGDFGYAYQRSFDMRPLFREEAARVLHRLGESVQLAKRVQHEVLYLDKMEAPSPVRLVSEPGMRLPAHATALGKAMLAFVPEEEIASLLPETLAPLTAHTLRDRGMFIAHLKQVRESKLAFDLQEAAMGFNCVAAPVFDREGEAAFAVSCSMPLHSWTEKQDEAVREIRGLAERLSGRM</sequence>
<accession>A0ABV8JZP5</accession>
<dbReference type="InterPro" id="IPR005471">
    <property type="entry name" value="Tscrpt_reg_IclR_N"/>
</dbReference>
<dbReference type="SUPFAM" id="SSF55781">
    <property type="entry name" value="GAF domain-like"/>
    <property type="match status" value="1"/>
</dbReference>
<dbReference type="InterPro" id="IPR036388">
    <property type="entry name" value="WH-like_DNA-bd_sf"/>
</dbReference>
<dbReference type="Pfam" id="PF01614">
    <property type="entry name" value="IclR_C"/>
    <property type="match status" value="1"/>
</dbReference>
<dbReference type="SUPFAM" id="SSF46785">
    <property type="entry name" value="Winged helix' DNA-binding domain"/>
    <property type="match status" value="1"/>
</dbReference>
<proteinExistence type="predicted"/>
<evidence type="ECO:0000256" key="1">
    <source>
        <dbReference type="ARBA" id="ARBA00023015"/>
    </source>
</evidence>
<protein>
    <submittedName>
        <fullName evidence="6">IclR family transcriptional regulator</fullName>
    </submittedName>
</protein>
<gene>
    <name evidence="6" type="ORF">ACFOZ8_08385</name>
</gene>
<keyword evidence="1" id="KW-0805">Transcription regulation</keyword>
<keyword evidence="7" id="KW-1185">Reference proteome</keyword>
<dbReference type="PANTHER" id="PTHR30136">
    <property type="entry name" value="HELIX-TURN-HELIX TRANSCRIPTIONAL REGULATOR, ICLR FAMILY"/>
    <property type="match status" value="1"/>
</dbReference>
<dbReference type="Gene3D" id="3.30.450.40">
    <property type="match status" value="1"/>
</dbReference>
<dbReference type="PROSITE" id="PS51078">
    <property type="entry name" value="ICLR_ED"/>
    <property type="match status" value="1"/>
</dbReference>
<keyword evidence="3" id="KW-0804">Transcription</keyword>
<dbReference type="Pfam" id="PF09339">
    <property type="entry name" value="HTH_IclR"/>
    <property type="match status" value="1"/>
</dbReference>
<dbReference type="EMBL" id="JBHSAM010000020">
    <property type="protein sequence ID" value="MFC4099672.1"/>
    <property type="molecule type" value="Genomic_DNA"/>
</dbReference>
<dbReference type="Proteomes" id="UP001595715">
    <property type="component" value="Unassembled WGS sequence"/>
</dbReference>
<dbReference type="InterPro" id="IPR036390">
    <property type="entry name" value="WH_DNA-bd_sf"/>
</dbReference>
<dbReference type="PROSITE" id="PS51077">
    <property type="entry name" value="HTH_ICLR"/>
    <property type="match status" value="1"/>
</dbReference>
<evidence type="ECO:0000313" key="7">
    <source>
        <dbReference type="Proteomes" id="UP001595715"/>
    </source>
</evidence>
<dbReference type="PANTHER" id="PTHR30136:SF24">
    <property type="entry name" value="HTH-TYPE TRANSCRIPTIONAL REPRESSOR ALLR"/>
    <property type="match status" value="1"/>
</dbReference>
<evidence type="ECO:0000259" key="5">
    <source>
        <dbReference type="PROSITE" id="PS51078"/>
    </source>
</evidence>
<dbReference type="InterPro" id="IPR050707">
    <property type="entry name" value="HTH_MetabolicPath_Reg"/>
</dbReference>
<dbReference type="RefSeq" id="WP_377718359.1">
    <property type="nucleotide sequence ID" value="NZ_JBHSAM010000020.1"/>
</dbReference>
<name>A0ABV8JZP5_9BACL</name>
<dbReference type="InterPro" id="IPR029016">
    <property type="entry name" value="GAF-like_dom_sf"/>
</dbReference>
<feature type="domain" description="IclR-ED" evidence="5">
    <location>
        <begin position="72"/>
        <end position="251"/>
    </location>
</feature>
<feature type="domain" description="HTH iclR-type" evidence="4">
    <location>
        <begin position="10"/>
        <end position="71"/>
    </location>
</feature>